<evidence type="ECO:0000313" key="7">
    <source>
        <dbReference type="EMBL" id="HIQ29548.1"/>
    </source>
</evidence>
<dbReference type="Pfam" id="PF01012">
    <property type="entry name" value="ETF"/>
    <property type="match status" value="1"/>
</dbReference>
<dbReference type="SUPFAM" id="SSF52402">
    <property type="entry name" value="Adenine nucleotide alpha hydrolases-like"/>
    <property type="match status" value="1"/>
</dbReference>
<evidence type="ECO:0000259" key="6">
    <source>
        <dbReference type="SMART" id="SM00893"/>
    </source>
</evidence>
<evidence type="ECO:0000256" key="1">
    <source>
        <dbReference type="ARBA" id="ARBA00005817"/>
    </source>
</evidence>
<proteinExistence type="inferred from homology"/>
<reference evidence="7" key="1">
    <citation type="journal article" date="2020" name="ISME J.">
        <title>Gammaproteobacteria mediating utilization of methyl-, sulfur- and petroleum organic compounds in deep ocean hydrothermal plumes.</title>
        <authorList>
            <person name="Zhou Z."/>
            <person name="Liu Y."/>
            <person name="Pan J."/>
            <person name="Cron B.R."/>
            <person name="Toner B.M."/>
            <person name="Anantharaman K."/>
            <person name="Breier J.A."/>
            <person name="Dick G.J."/>
            <person name="Li M."/>
        </authorList>
    </citation>
    <scope>NUCLEOTIDE SEQUENCE</scope>
    <source>
        <strain evidence="7">SZUA-1515</strain>
    </source>
</reference>
<dbReference type="InterPro" id="IPR029035">
    <property type="entry name" value="DHS-like_NAD/FAD-binding_dom"/>
</dbReference>
<dbReference type="Gene3D" id="3.40.50.620">
    <property type="entry name" value="HUPs"/>
    <property type="match status" value="1"/>
</dbReference>
<dbReference type="Proteomes" id="UP000608579">
    <property type="component" value="Unassembled WGS sequence"/>
</dbReference>
<dbReference type="GO" id="GO:0033539">
    <property type="term" value="P:fatty acid beta-oxidation using acyl-CoA dehydrogenase"/>
    <property type="evidence" value="ECO:0007669"/>
    <property type="project" value="TreeGrafter"/>
</dbReference>
<comment type="caution">
    <text evidence="7">The sequence shown here is derived from an EMBL/GenBank/DDBJ whole genome shotgun (WGS) entry which is preliminary data.</text>
</comment>
<dbReference type="SMART" id="SM00893">
    <property type="entry name" value="ETF"/>
    <property type="match status" value="1"/>
</dbReference>
<gene>
    <name evidence="7" type="ORF">EYH45_03190</name>
</gene>
<dbReference type="AlphaFoldDB" id="A0A832ZVQ3"/>
<dbReference type="PANTHER" id="PTHR43153">
    <property type="entry name" value="ELECTRON TRANSFER FLAVOPROTEIN ALPHA"/>
    <property type="match status" value="1"/>
</dbReference>
<sequence length="321" mass="34334">MTTILTYSDTLQQAAEVLTLAKQLAPALNAEAYAIHIGELSQEAISFYGQAGAKKIYHIEDGQVSKGGPAVAAEALADTVSRVGAEVLLVAATRFGLETAPRVAQRLSTGYAAECFEVRVEEGSIVAYRGVLGGTYHAEVVMKKRPCVISVQTGRYQPSLSGAAETPQVEKIEVSPSAPSVELIEVQQSEAGEVELEKAELIVSVGRGFKKKEDLALAEELAKVVGAEIGCSRPIAGDLKWLPEERHIGLSGKRVRPKLYLALGISGQVQHLVGMRDSKTVIAINTDPNAPIMQESDYAVVGDLYKIIPLLTEKLKQTLGK</sequence>
<dbReference type="GO" id="GO:0009055">
    <property type="term" value="F:electron transfer activity"/>
    <property type="evidence" value="ECO:0007669"/>
    <property type="project" value="InterPro"/>
</dbReference>
<protein>
    <submittedName>
        <fullName evidence="7">Electron transfer flavoprotein subunit alpha/FixB family protein</fullName>
    </submittedName>
</protein>
<dbReference type="SUPFAM" id="SSF52467">
    <property type="entry name" value="DHS-like NAD/FAD-binding domain"/>
    <property type="match status" value="1"/>
</dbReference>
<dbReference type="PIRSF" id="PIRSF000089">
    <property type="entry name" value="Electra_flavoP_a"/>
    <property type="match status" value="1"/>
</dbReference>
<keyword evidence="4" id="KW-0274">FAD</keyword>
<keyword evidence="5" id="KW-0249">Electron transport</keyword>
<evidence type="ECO:0000256" key="4">
    <source>
        <dbReference type="ARBA" id="ARBA00022827"/>
    </source>
</evidence>
<accession>A0A832ZVQ3</accession>
<comment type="similarity">
    <text evidence="1">Belongs to the ETF alpha-subunit/FixB family.</text>
</comment>
<organism evidence="7 8">
    <name type="scientific">Caldiarchaeum subterraneum</name>
    <dbReference type="NCBI Taxonomy" id="311458"/>
    <lineage>
        <taxon>Archaea</taxon>
        <taxon>Nitrososphaerota</taxon>
        <taxon>Candidatus Caldarchaeales</taxon>
        <taxon>Candidatus Caldarchaeaceae</taxon>
        <taxon>Candidatus Caldarchaeum</taxon>
    </lineage>
</organism>
<evidence type="ECO:0000256" key="5">
    <source>
        <dbReference type="ARBA" id="ARBA00022982"/>
    </source>
</evidence>
<dbReference type="GO" id="GO:0050660">
    <property type="term" value="F:flavin adenine dinucleotide binding"/>
    <property type="evidence" value="ECO:0007669"/>
    <property type="project" value="InterPro"/>
</dbReference>
<feature type="domain" description="Electron transfer flavoprotein alpha/beta-subunit N-terminal" evidence="6">
    <location>
        <begin position="4"/>
        <end position="186"/>
    </location>
</feature>
<dbReference type="InterPro" id="IPR014730">
    <property type="entry name" value="ETF_a/b_N"/>
</dbReference>
<keyword evidence="2" id="KW-0813">Transport</keyword>
<evidence type="ECO:0000256" key="2">
    <source>
        <dbReference type="ARBA" id="ARBA00022448"/>
    </source>
</evidence>
<name>A0A832ZVQ3_CALS0</name>
<keyword evidence="3" id="KW-0285">Flavoprotein</keyword>
<dbReference type="Pfam" id="PF00766">
    <property type="entry name" value="ETF_alpha"/>
    <property type="match status" value="1"/>
</dbReference>
<dbReference type="InterPro" id="IPR014731">
    <property type="entry name" value="ETF_asu_C"/>
</dbReference>
<dbReference type="EMBL" id="DQVM01000062">
    <property type="protein sequence ID" value="HIQ29548.1"/>
    <property type="molecule type" value="Genomic_DNA"/>
</dbReference>
<evidence type="ECO:0000313" key="8">
    <source>
        <dbReference type="Proteomes" id="UP000608579"/>
    </source>
</evidence>
<dbReference type="PANTHER" id="PTHR43153:SF11">
    <property type="entry name" value="ELECTRON TRANSFER FLAVOPROTEIN, SUBUNIT ALPHA (ETFA)"/>
    <property type="match status" value="1"/>
</dbReference>
<dbReference type="InterPro" id="IPR001308">
    <property type="entry name" value="ETF_a/FixB"/>
</dbReference>
<dbReference type="FunFam" id="3.40.50.1220:FF:000004">
    <property type="entry name" value="Electron transfer flavoprotein"/>
    <property type="match status" value="1"/>
</dbReference>
<dbReference type="InterPro" id="IPR018206">
    <property type="entry name" value="ETF_asu_C_CS"/>
</dbReference>
<dbReference type="PROSITE" id="PS00696">
    <property type="entry name" value="ETF_ALPHA"/>
    <property type="match status" value="1"/>
</dbReference>
<dbReference type="Gene3D" id="3.40.50.1220">
    <property type="entry name" value="TPP-binding domain"/>
    <property type="match status" value="1"/>
</dbReference>
<evidence type="ECO:0000256" key="3">
    <source>
        <dbReference type="ARBA" id="ARBA00022630"/>
    </source>
</evidence>
<dbReference type="InterPro" id="IPR014729">
    <property type="entry name" value="Rossmann-like_a/b/a_fold"/>
</dbReference>